<sequence length="425" mass="42478">MPQQQPHPVWRPAAGRGIRVAVACSGFKEALSPEEVAAAIAEGVRRAGPGAVAETVPVPDGGEGTAAILARATGGRLLPVTVPGPLGAPVTARFALLGGDGPRTAVVEMAAAAGLRLVPRDRRDPGVTTTFGVGRLVSAALDAGARRVLIGCGDSGTCDGGAGALCALGARLLDARGGELPPGGAALARLDRLDPAGLDRRLAGAELRVAVDPHTVLCGPRGAARVYGPQKGAGPAGVRALAAGLENWARVLARDLPGRPPGAGGAAADLRLGPGTGASGGLAAGLAALGARLVPRFELLLRHVDLDGPLARADVVITAEGSLDERTFPGKTPAEVARRARRLGRPVIALAGSVGPGWGPGEHRARECGIDVCVGVLPGPLRLEEALARSAGLVTDAAAGVTRLLLLGGRLAVPAAGGQRRREAK</sequence>
<evidence type="ECO:0000256" key="2">
    <source>
        <dbReference type="ARBA" id="ARBA00022679"/>
    </source>
</evidence>
<accession>A0A1I1SLG8</accession>
<dbReference type="Gene3D" id="3.90.1510.10">
    <property type="entry name" value="Glycerate kinase, domain 2"/>
    <property type="match status" value="1"/>
</dbReference>
<dbReference type="AlphaFoldDB" id="A0A1I1SLG8"/>
<evidence type="ECO:0000313" key="4">
    <source>
        <dbReference type="EMBL" id="SFD47325.1"/>
    </source>
</evidence>
<dbReference type="Gene3D" id="3.40.50.10350">
    <property type="entry name" value="Glycerate kinase, domain 1"/>
    <property type="match status" value="1"/>
</dbReference>
<dbReference type="PANTHER" id="PTHR21599:SF0">
    <property type="entry name" value="GLYCERATE KINASE"/>
    <property type="match status" value="1"/>
</dbReference>
<dbReference type="STRING" id="910347.SAMN05421773_11686"/>
<reference evidence="4 5" key="1">
    <citation type="submission" date="2016-10" db="EMBL/GenBank/DDBJ databases">
        <authorList>
            <person name="de Groot N.N."/>
        </authorList>
    </citation>
    <scope>NUCLEOTIDE SEQUENCE [LARGE SCALE GENOMIC DNA]</scope>
    <source>
        <strain evidence="4 5">CGMCC 4.5739</strain>
    </source>
</reference>
<proteinExistence type="inferred from homology"/>
<dbReference type="InterPro" id="IPR018197">
    <property type="entry name" value="Glycerate_kinase_RE-like"/>
</dbReference>
<keyword evidence="3 4" id="KW-0418">Kinase</keyword>
<keyword evidence="2" id="KW-0808">Transferase</keyword>
<protein>
    <submittedName>
        <fullName evidence="4">Glycerate kinase</fullName>
    </submittedName>
</protein>
<evidence type="ECO:0000256" key="3">
    <source>
        <dbReference type="ARBA" id="ARBA00022777"/>
    </source>
</evidence>
<dbReference type="OrthoDB" id="9774290at2"/>
<dbReference type="RefSeq" id="WP_093840941.1">
    <property type="nucleotide sequence ID" value="NZ_FOLM01000016.1"/>
</dbReference>
<dbReference type="NCBIfam" id="TIGR00045">
    <property type="entry name" value="glycerate kinase"/>
    <property type="match status" value="1"/>
</dbReference>
<dbReference type="Pfam" id="PF02595">
    <property type="entry name" value="Gly_kinase"/>
    <property type="match status" value="1"/>
</dbReference>
<dbReference type="InterPro" id="IPR004381">
    <property type="entry name" value="Glycerate_kinase"/>
</dbReference>
<dbReference type="GO" id="GO:0031388">
    <property type="term" value="P:organic acid phosphorylation"/>
    <property type="evidence" value="ECO:0007669"/>
    <property type="project" value="InterPro"/>
</dbReference>
<dbReference type="InterPro" id="IPR018193">
    <property type="entry name" value="Glyc_kinase_flavodox-like_fold"/>
</dbReference>
<dbReference type="EMBL" id="FOLM01000016">
    <property type="protein sequence ID" value="SFD47325.1"/>
    <property type="molecule type" value="Genomic_DNA"/>
</dbReference>
<dbReference type="InterPro" id="IPR036129">
    <property type="entry name" value="Glycerate_kinase_sf"/>
</dbReference>
<dbReference type="SUPFAM" id="SSF110738">
    <property type="entry name" value="Glycerate kinase I"/>
    <property type="match status" value="1"/>
</dbReference>
<gene>
    <name evidence="4" type="ORF">SAMN05421773_11686</name>
</gene>
<comment type="similarity">
    <text evidence="1">Belongs to the glycerate kinase type-1 family.</text>
</comment>
<name>A0A1I1SLG8_9ACTN</name>
<dbReference type="Proteomes" id="UP000199207">
    <property type="component" value="Unassembled WGS sequence"/>
</dbReference>
<evidence type="ECO:0000313" key="5">
    <source>
        <dbReference type="Proteomes" id="UP000199207"/>
    </source>
</evidence>
<organism evidence="4 5">
    <name type="scientific">Streptomyces aidingensis</name>
    <dbReference type="NCBI Taxonomy" id="910347"/>
    <lineage>
        <taxon>Bacteria</taxon>
        <taxon>Bacillati</taxon>
        <taxon>Actinomycetota</taxon>
        <taxon>Actinomycetes</taxon>
        <taxon>Kitasatosporales</taxon>
        <taxon>Streptomycetaceae</taxon>
        <taxon>Streptomyces</taxon>
    </lineage>
</organism>
<dbReference type="GO" id="GO:0008887">
    <property type="term" value="F:glycerate kinase activity"/>
    <property type="evidence" value="ECO:0007669"/>
    <property type="project" value="InterPro"/>
</dbReference>
<evidence type="ECO:0000256" key="1">
    <source>
        <dbReference type="ARBA" id="ARBA00006284"/>
    </source>
</evidence>
<keyword evidence="5" id="KW-1185">Reference proteome</keyword>
<dbReference type="PANTHER" id="PTHR21599">
    <property type="entry name" value="GLYCERATE KINASE"/>
    <property type="match status" value="1"/>
</dbReference>